<evidence type="ECO:0000313" key="2">
    <source>
        <dbReference type="Proteomes" id="UP000054279"/>
    </source>
</evidence>
<dbReference type="HOGENOM" id="CLU_060595_0_0_1"/>
<reference evidence="1 2" key="1">
    <citation type="submission" date="2014-06" db="EMBL/GenBank/DDBJ databases">
        <title>Evolutionary Origins and Diversification of the Mycorrhizal Mutualists.</title>
        <authorList>
            <consortium name="DOE Joint Genome Institute"/>
            <consortium name="Mycorrhizal Genomics Consortium"/>
            <person name="Kohler A."/>
            <person name="Kuo A."/>
            <person name="Nagy L.G."/>
            <person name="Floudas D."/>
            <person name="Copeland A."/>
            <person name="Barry K.W."/>
            <person name="Cichocki N."/>
            <person name="Veneault-Fourrey C."/>
            <person name="LaButti K."/>
            <person name="Lindquist E.A."/>
            <person name="Lipzen A."/>
            <person name="Lundell T."/>
            <person name="Morin E."/>
            <person name="Murat C."/>
            <person name="Riley R."/>
            <person name="Ohm R."/>
            <person name="Sun H."/>
            <person name="Tunlid A."/>
            <person name="Henrissat B."/>
            <person name="Grigoriev I.V."/>
            <person name="Hibbett D.S."/>
            <person name="Martin F."/>
        </authorList>
    </citation>
    <scope>NUCLEOTIDE SEQUENCE [LARGE SCALE GENOMIC DNA]</scope>
    <source>
        <strain evidence="1 2">SS14</strain>
    </source>
</reference>
<protein>
    <submittedName>
        <fullName evidence="1">Uncharacterized protein</fullName>
    </submittedName>
</protein>
<keyword evidence="2" id="KW-1185">Reference proteome</keyword>
<name>A0A0C9W0X9_SPHS4</name>
<sequence length="286" mass="32810">MSPSSLNLKLERLLVPETYEVNPHTVELSINDWDAWFKQQQQKATWRLKSQRNPTENGRSKVAWRQIWEYDHAGRPRDRRKLGVSPKNRRARNTSIKVGCTAKIHVSQPVGSEKVKVVYDWEHTGHDAFSLDDMRSSRNPDIVRAWLDQKVSDGFDQKAIKAFIRMAPEELSEITPDADAAPYSIKISPMDIYNAIRRKADIDTRLAPKLNESIEEWLKKLNAAGWSTLYKLTPSKKIRDGFTLALTSPWQKEYALFLQISVIDANLRLLSADTSIWGYGLFGLNS</sequence>
<dbReference type="OrthoDB" id="3343842at2759"/>
<dbReference type="AlphaFoldDB" id="A0A0C9W0X9"/>
<proteinExistence type="predicted"/>
<gene>
    <name evidence="1" type="ORF">M422DRAFT_252194</name>
</gene>
<organism evidence="1 2">
    <name type="scientific">Sphaerobolus stellatus (strain SS14)</name>
    <dbReference type="NCBI Taxonomy" id="990650"/>
    <lineage>
        <taxon>Eukaryota</taxon>
        <taxon>Fungi</taxon>
        <taxon>Dikarya</taxon>
        <taxon>Basidiomycota</taxon>
        <taxon>Agaricomycotina</taxon>
        <taxon>Agaricomycetes</taxon>
        <taxon>Phallomycetidae</taxon>
        <taxon>Geastrales</taxon>
        <taxon>Sphaerobolaceae</taxon>
        <taxon>Sphaerobolus</taxon>
    </lineage>
</organism>
<dbReference type="EMBL" id="KN837117">
    <property type="protein sequence ID" value="KIJ44576.1"/>
    <property type="molecule type" value="Genomic_DNA"/>
</dbReference>
<accession>A0A0C9W0X9</accession>
<dbReference type="Proteomes" id="UP000054279">
    <property type="component" value="Unassembled WGS sequence"/>
</dbReference>
<evidence type="ECO:0000313" key="1">
    <source>
        <dbReference type="EMBL" id="KIJ44576.1"/>
    </source>
</evidence>